<name>A0A0D7A4G1_9AGAR</name>
<evidence type="ECO:0000313" key="1">
    <source>
        <dbReference type="EMBL" id="KIY45625.1"/>
    </source>
</evidence>
<protein>
    <submittedName>
        <fullName evidence="1">Uncharacterized protein</fullName>
    </submittedName>
</protein>
<accession>A0A0D7A4G1</accession>
<evidence type="ECO:0000313" key="2">
    <source>
        <dbReference type="Proteomes" id="UP000054144"/>
    </source>
</evidence>
<proteinExistence type="predicted"/>
<dbReference type="Proteomes" id="UP000054144">
    <property type="component" value="Unassembled WGS sequence"/>
</dbReference>
<organism evidence="1 2">
    <name type="scientific">Fistulina hepatica ATCC 64428</name>
    <dbReference type="NCBI Taxonomy" id="1128425"/>
    <lineage>
        <taxon>Eukaryota</taxon>
        <taxon>Fungi</taxon>
        <taxon>Dikarya</taxon>
        <taxon>Basidiomycota</taxon>
        <taxon>Agaricomycotina</taxon>
        <taxon>Agaricomycetes</taxon>
        <taxon>Agaricomycetidae</taxon>
        <taxon>Agaricales</taxon>
        <taxon>Fistulinaceae</taxon>
        <taxon>Fistulina</taxon>
    </lineage>
</organism>
<keyword evidence="2" id="KW-1185">Reference proteome</keyword>
<sequence length="174" mass="19505">MASLGIVELLREQIACTTYFRARRSSIKASRHEAHLAEKAPAIYSYWSTDDTLCLSSILQDFLKIMREQQSVAPADIELTLVSLAQTSKLPATTPALKGRFFDIPVTWEAEYMVGNRPFPVTMEAADDVRIYSGPGSSRCLKSRKDGYVHGRIYWFRDASKLLKMIPVNVVATA</sequence>
<dbReference type="EMBL" id="KN882047">
    <property type="protein sequence ID" value="KIY45625.1"/>
    <property type="molecule type" value="Genomic_DNA"/>
</dbReference>
<reference evidence="1 2" key="1">
    <citation type="journal article" date="2015" name="Fungal Genet. Biol.">
        <title>Evolution of novel wood decay mechanisms in Agaricales revealed by the genome sequences of Fistulina hepatica and Cylindrobasidium torrendii.</title>
        <authorList>
            <person name="Floudas D."/>
            <person name="Held B.W."/>
            <person name="Riley R."/>
            <person name="Nagy L.G."/>
            <person name="Koehler G."/>
            <person name="Ransdell A.S."/>
            <person name="Younus H."/>
            <person name="Chow J."/>
            <person name="Chiniquy J."/>
            <person name="Lipzen A."/>
            <person name="Tritt A."/>
            <person name="Sun H."/>
            <person name="Haridas S."/>
            <person name="LaButti K."/>
            <person name="Ohm R.A."/>
            <person name="Kues U."/>
            <person name="Blanchette R.A."/>
            <person name="Grigoriev I.V."/>
            <person name="Minto R.E."/>
            <person name="Hibbett D.S."/>
        </authorList>
    </citation>
    <scope>NUCLEOTIDE SEQUENCE [LARGE SCALE GENOMIC DNA]</scope>
    <source>
        <strain evidence="1 2">ATCC 64428</strain>
    </source>
</reference>
<gene>
    <name evidence="1" type="ORF">FISHEDRAFT_61026</name>
</gene>
<dbReference type="AlphaFoldDB" id="A0A0D7A4G1"/>